<dbReference type="InterPro" id="IPR023213">
    <property type="entry name" value="CAT-like_dom_sf"/>
</dbReference>
<dbReference type="SUPFAM" id="SSF47336">
    <property type="entry name" value="ACP-like"/>
    <property type="match status" value="3"/>
</dbReference>
<dbReference type="CDD" id="cd19531">
    <property type="entry name" value="LCL_NRPS-like"/>
    <property type="match status" value="3"/>
</dbReference>
<dbReference type="FunFam" id="1.10.1200.10:FF:000016">
    <property type="entry name" value="Non-ribosomal peptide synthase"/>
    <property type="match status" value="2"/>
</dbReference>
<dbReference type="EMBL" id="CP003422">
    <property type="protein sequence ID" value="AGN70522.1"/>
    <property type="molecule type" value="Genomic_DNA"/>
</dbReference>
<dbReference type="FunFam" id="1.10.1200.10:FF:000005">
    <property type="entry name" value="Nonribosomal peptide synthetase 1"/>
    <property type="match status" value="1"/>
</dbReference>
<dbReference type="PROSITE" id="PS50075">
    <property type="entry name" value="CARRIER"/>
    <property type="match status" value="3"/>
</dbReference>
<dbReference type="RefSeq" id="WP_016362780.1">
    <property type="nucleotide sequence ID" value="NC_017672.3"/>
</dbReference>
<dbReference type="GO" id="GO:0031177">
    <property type="term" value="F:phosphopantetheine binding"/>
    <property type="evidence" value="ECO:0007669"/>
    <property type="project" value="InterPro"/>
</dbReference>
<dbReference type="InterPro" id="IPR045851">
    <property type="entry name" value="AMP-bd_C_sf"/>
</dbReference>
<dbReference type="GO" id="GO:0003824">
    <property type="term" value="F:catalytic activity"/>
    <property type="evidence" value="ECO:0007669"/>
    <property type="project" value="UniProtKB-KW"/>
</dbReference>
<dbReference type="InterPro" id="IPR025110">
    <property type="entry name" value="AMP-bd_C"/>
</dbReference>
<keyword evidence="3" id="KW-0596">Phosphopantetheine</keyword>
<dbReference type="FunFam" id="3.40.50.980:FF:000001">
    <property type="entry name" value="Non-ribosomal peptide synthetase"/>
    <property type="match status" value="2"/>
</dbReference>
<dbReference type="Pfam" id="PF13193">
    <property type="entry name" value="AMP-binding_C"/>
    <property type="match status" value="3"/>
</dbReference>
<dbReference type="GO" id="GO:0017000">
    <property type="term" value="P:antibiotic biosynthetic process"/>
    <property type="evidence" value="ECO:0007669"/>
    <property type="project" value="UniProtKB-KW"/>
</dbReference>
<evidence type="ECO:0000259" key="9">
    <source>
        <dbReference type="PROSITE" id="PS50075"/>
    </source>
</evidence>
<dbReference type="GO" id="GO:0072330">
    <property type="term" value="P:monocarboxylic acid biosynthetic process"/>
    <property type="evidence" value="ECO:0007669"/>
    <property type="project" value="UniProtKB-ARBA"/>
</dbReference>
<dbReference type="SUPFAM" id="SSF56801">
    <property type="entry name" value="Acetyl-CoA synthetase-like"/>
    <property type="match status" value="3"/>
</dbReference>
<dbReference type="InterPro" id="IPR006162">
    <property type="entry name" value="Ppantetheine_attach_site"/>
</dbReference>
<evidence type="ECO:0000256" key="7">
    <source>
        <dbReference type="ARBA" id="ARBA00023268"/>
    </source>
</evidence>
<dbReference type="PANTHER" id="PTHR45527">
    <property type="entry name" value="NONRIBOSOMAL PEPTIDE SYNTHETASE"/>
    <property type="match status" value="1"/>
</dbReference>
<dbReference type="InterPro" id="IPR000873">
    <property type="entry name" value="AMP-dep_synth/lig_dom"/>
</dbReference>
<reference evidence="10 11" key="1">
    <citation type="submission" date="2013-06" db="EMBL/GenBank/DDBJ databases">
        <title>Complete genome sequence of Paenibacillus mucilaginosus K02.</title>
        <authorList>
            <person name="Xiao B."/>
            <person name="Sun L."/>
            <person name="Xiao L."/>
            <person name="Lian B."/>
        </authorList>
    </citation>
    <scope>NUCLEOTIDE SEQUENCE [LARGE SCALE GENOMIC DNA]</scope>
    <source>
        <strain evidence="10 11">K02</strain>
    </source>
</reference>
<feature type="domain" description="Carrier" evidence="9">
    <location>
        <begin position="2088"/>
        <end position="2163"/>
    </location>
</feature>
<dbReference type="GO" id="GO:0008610">
    <property type="term" value="P:lipid biosynthetic process"/>
    <property type="evidence" value="ECO:0007669"/>
    <property type="project" value="UniProtKB-ARBA"/>
</dbReference>
<dbReference type="InterPro" id="IPR020845">
    <property type="entry name" value="AMP-binding_CS"/>
</dbReference>
<dbReference type="Proteomes" id="UP000007392">
    <property type="component" value="Chromosome"/>
</dbReference>
<dbReference type="Gene3D" id="3.40.50.980">
    <property type="match status" value="4"/>
</dbReference>
<protein>
    <submittedName>
        <fullName evidence="10">Gramicidin synthetase</fullName>
    </submittedName>
</protein>
<feature type="domain" description="Carrier" evidence="9">
    <location>
        <begin position="3200"/>
        <end position="3275"/>
    </location>
</feature>
<dbReference type="Gene3D" id="2.30.38.10">
    <property type="entry name" value="Luciferase, Domain 3"/>
    <property type="match status" value="2"/>
</dbReference>
<gene>
    <name evidence="10" type="ORF">B2K_39845</name>
</gene>
<dbReference type="FunFam" id="3.30.300.30:FF:000010">
    <property type="entry name" value="Enterobactin synthetase component F"/>
    <property type="match status" value="3"/>
</dbReference>
<keyword evidence="6" id="KW-0045">Antibiotic biosynthesis</keyword>
<dbReference type="Pfam" id="PF00501">
    <property type="entry name" value="AMP-binding"/>
    <property type="match status" value="3"/>
</dbReference>
<evidence type="ECO:0000256" key="6">
    <source>
        <dbReference type="ARBA" id="ARBA00023194"/>
    </source>
</evidence>
<dbReference type="GO" id="GO:0043041">
    <property type="term" value="P:amino acid activation for nonribosomal peptide biosynthetic process"/>
    <property type="evidence" value="ECO:0007669"/>
    <property type="project" value="TreeGrafter"/>
</dbReference>
<evidence type="ECO:0000313" key="10">
    <source>
        <dbReference type="EMBL" id="AGN70522.1"/>
    </source>
</evidence>
<dbReference type="SMART" id="SM00823">
    <property type="entry name" value="PKS_PP"/>
    <property type="match status" value="3"/>
</dbReference>
<dbReference type="PROSITE" id="PS00455">
    <property type="entry name" value="AMP_BINDING"/>
    <property type="match status" value="3"/>
</dbReference>
<evidence type="ECO:0000256" key="2">
    <source>
        <dbReference type="ARBA" id="ARBA00006432"/>
    </source>
</evidence>
<dbReference type="CDD" id="cd05930">
    <property type="entry name" value="A_NRPS"/>
    <property type="match status" value="3"/>
</dbReference>
<sequence length="3312" mass="363090">MNYVTQNTTAEAADTAFEGAVYAFGASFAQQRLWLIDQLLQDPSVYHIPAALRLRGEMKQEALERAFRRIIDRHETMRTTFREKDGTIEQVIREKLIWSLPVEDLTGIPGEIRWNRALRLAQEEAQAAFDLSSGPLFRIRLLRLDEEEHLLLVTLHHIISDGWSTGVLIRELSELYGAFVRGEPDELPELPVQYADYAHYQKDWLQGGTLEEQLAYWKEKLAGELPVLQLYTAAPRPSKPGNGGAAFSFTVSEEVGRKLKELGRQEGATGFMTLLAAYKAWLYRYSGQEDLLVGTPAAGRDSEEIEGLIGFFVNNLVIRSQVDGKVSFRRLLRQVKAAAVEAYSHGDVPFDKVVEVVQPGRDLGVTPVFQTMFVLQPQPASVDLEGMQTELVPLERTTAKFDLLLELTETEQGFDGLFEYSTDLFTEEAVGRMAAHFLQLLEGAAATPDERIGRLPMLTEPEIRQQAEEWNRTEAEFAELGVHEQFEAWAARSPERTALVDNGQTVSYGELNRMANRLAHRLQALGVGPDTLVGVCLDRSPELAAGLLAVLKAGGAYVPLDPALPEERLAYMTGRTGLKALVTKSALAGGLPKQPELPVICLDEQAEPRLHPDENPKSAAGPDHLMYVIFTSGSTGMPKGAGVYRKGFANLMQWYTREFGMTEADRVLLITSPSFDLTQKNIYAPLMTGGQLVLLPSGPYDAREVTGLVKEHGITLLNGTPSAFYPLLEETAPDGYEALASLRHVFLGGEPIAADKLADWTGTPACRAEVVNTYGPTECTDVTVFCRLTDRKALAGRPVPIGRPVPNTRLYILNGELGMVPAGTPGELCIAGVQVGGGYIGDAGMTAEKFVANPYGDERTPVLYRTGDLARYLPDGTVEYLGRIDHQVKIRGYRIEPGEIEAALRECEGVGDAFVMAREDRPGDRQLAAYVVPAGEVVAGAELAASWREALGRRLPQYMVPQAFVVLERLPLSPNGKVDRKALPAPAGDSGRERVYTAPRTELEAAIAGIWAEVLGLEKIGIHDNFFDRGGHSLLATQAVSRMRHALLTESESAVRPAFSLRTLFEHPTAAGMASAILSLWEELGAEGQEGGREWEGIAGDEPIPIRSREEGIPLSFAQQRLWFLDRLEPESAAYHIHSAVRMTGELDAEVLAGCLQRLAERHETLRTVYREENGRPVQVILASVDLPLPVLDLQEVEGDRREAEVERLALEEAVRPFDLENGPLLRTRLLRIGASEHVLLVTMHHIISDGWSVGVLVRELGELYRAAKREMPAALPELKVQYPDYAAWQNAKLEGEALEGLTAYWKRQLGGELPVLELPTDYPRPARQSFRGGRIGVRVPAVLAGRLQELCRREGVTLYMALLTVFSVLLGRLGRQEELIVGSPIAGRTRTETERLIGCFVNTLALRVDLAGGPAFRQLLQRVKQLCLDAYAHQDMPFEKLVELLQPDRDMSRTPLFQAMLVLQNAPLPELELEGLRLSAFEVDNGTTKFDLTLTLSEDERGLNGTLEYSTDLFKEETAERMWTYFLRLLEGAAANPDERIGRLPMLTEPEIRQQAEEWNRTEAELAELGVHEQFEAWAARSPERTALIYDGQTVSYGELNRMANRLAHRLQALGVGPDTLVGVCLDRSPELAAGLLAVLKAGGAYVPLDPALPEERLAYMSGRAGLKALVTKSALAGGLPKQPELPVICLDEQAGIELYPDENPKNAAGPDHLMYVIFTSGSTGLPKGAGVYRKGFANLMQWYTREFGMTEADRVLLITSPSFDLTQKNIYAPLMTGGQLVLLPSGPYDAREVTGLVKEHGITLLNGTPSAFYPLLEETAPDGYEALASLRHVFLGGEPIAADKLADWTGSPACRAEVVNTYGPTECTDVTVFCRLTDRKALAGRPVPIGRPVPNTRLYILNGELGMVPAGTPGELCIAGVQVGGGYIGDAGMTAEKFVANPYGDERTPVLYRTGDLARYLPDGTVEYLGRIDHQVKIRGYRIEPGEIEAALRECEGVGDAFVMAREDRPGDRQLAAYVVPAGEVSAEAELAAAWREALGRRLPQYMVPQAFVVLERLPLSPNGKVDRKALPAPEVRGLQGRSYTAPRSRTEEVLVQIWEEVLQVQRVGIYDSFFDLGGHSLLATQVLSRIRSEMKIGLPLRSLFEHPTAAGLAAVLDSVLTDGSHYEASGSAATLGDEIPRMPRTAALPLSFAQQRLWFLDRLQPGSAAYHIYSAVRMSGPLDAQVLAGCLQRLVQRHEALRTVIRKEDGRPVQQILEQAEPVLALIDLQGLEGADREKEVERLALEEAKRPFDLHSGPLLRTVLLRTTPAEHVLLLTMHHMVSDGWSVGVIVRELGELYRCAVQGLPADLPELTVQYPDYAAWQNGKLAGRAMEELTAYWMRQLGGELPVLELPADHPRPQRMSFHGGRTAVKVPAITMQKLQELGRREGATLFMVLLSAFSILLGRLCRQEDVIVGTPVAGRSRTETERLIGCFVGTLALRVDLSGGPAFTELLRRVRKVCLDAYAHQEMPFEKLVELLQPERSLNRNPIFDVMINHVNTPLEEADFPGLKVEALELGEPESKFALTLYIHERAEGLELEFVYQKELFSGARMTEFAGQYAGLLEQLAADSTRAAGAYSLVTSAGAALLPQPAAKLEEPFYPSVPQMFHTAASRYPGSEAVVHRGGILTYRELNEAVNALADRLMAGGLARGEAVALAGPRSPGLIAGALAVLAAGGVLMPVDRSLPRERQEAMLAVSGAKRLLYVGPRRQADEALLTGGAWGDLVLADERTGSLLPAAEAESAGTREYPQPHRTNGSQEPDDPAYIFFTSGTTGVPKGVLGRHRGLSHFLVWQRERFGIGPGDRGAQLTGWSFDVVLRDVFLPLTSGAAVCLPEDEADLSASRILPWMDRERITFLHTVPALAQSWLGSMPKVPGQPPVRGQTVSAGESHGIRLAELRYVFFAGEPLTGALVQAWRSAFHEGTQIVNLYGPTETTLAKCCHVVPSAEELPSVQPVGSPLPQTQALVVNAAGGLCGIGEPGEIVIRTPFRSLGYLGETEGASRFAVNPWTGSPDDIVYYTGDLGVYRPDGLLSIAGRLDDQIKIRGMRVELGEIQSVLMKHPQVREAAVHAVPSPSGEKRLAAYYVPAPQDGAEGIPDAQQLRAYAKEKLPSFMVPGAFVRLERMPLTPNGKVDRRKLPDPSAAFAEPLSVTYTAPETELEAVISSVWKELLGTGRVGREDNFFDLGGHSLLLLQVKSRLTDALGRDIPVVDLFQYPTVSALAKHLSTGGEEPALQTQTHRERAAMRQDSLRQRREQRMKNKPKPTK</sequence>
<keyword evidence="4" id="KW-0597">Phosphoprotein</keyword>
<dbReference type="InterPro" id="IPR036736">
    <property type="entry name" value="ACP-like_sf"/>
</dbReference>
<feature type="compositionally biased region" description="Basic and acidic residues" evidence="8">
    <location>
        <begin position="3284"/>
        <end position="3304"/>
    </location>
</feature>
<dbReference type="InterPro" id="IPR042099">
    <property type="entry name" value="ANL_N_sf"/>
</dbReference>
<evidence type="ECO:0000256" key="1">
    <source>
        <dbReference type="ARBA" id="ARBA00001957"/>
    </source>
</evidence>
<dbReference type="Gene3D" id="1.10.1200.10">
    <property type="entry name" value="ACP-like"/>
    <property type="match status" value="3"/>
</dbReference>
<evidence type="ECO:0000256" key="4">
    <source>
        <dbReference type="ARBA" id="ARBA00022553"/>
    </source>
</evidence>
<dbReference type="GO" id="GO:0005829">
    <property type="term" value="C:cytosol"/>
    <property type="evidence" value="ECO:0007669"/>
    <property type="project" value="TreeGrafter"/>
</dbReference>
<comment type="cofactor">
    <cofactor evidence="1">
        <name>pantetheine 4'-phosphate</name>
        <dbReference type="ChEBI" id="CHEBI:47942"/>
    </cofactor>
</comment>
<dbReference type="SUPFAM" id="SSF52777">
    <property type="entry name" value="CoA-dependent acyltransferases"/>
    <property type="match status" value="6"/>
</dbReference>
<dbReference type="Gene3D" id="3.30.559.30">
    <property type="entry name" value="Nonribosomal peptide synthetase, condensation domain"/>
    <property type="match status" value="3"/>
</dbReference>
<keyword evidence="7" id="KW-0511">Multifunctional enzyme</keyword>
<keyword evidence="5" id="KW-0677">Repeat</keyword>
<dbReference type="Pfam" id="PF00550">
    <property type="entry name" value="PP-binding"/>
    <property type="match status" value="3"/>
</dbReference>
<dbReference type="HOGENOM" id="CLU_000022_0_0_9"/>
<dbReference type="InterPro" id="IPR010071">
    <property type="entry name" value="AA_adenyl_dom"/>
</dbReference>
<dbReference type="FunFam" id="3.30.559.10:FF:000012">
    <property type="entry name" value="Non-ribosomal peptide synthetase"/>
    <property type="match status" value="3"/>
</dbReference>
<dbReference type="InterPro" id="IPR020806">
    <property type="entry name" value="PKS_PP-bd"/>
</dbReference>
<dbReference type="NCBIfam" id="NF003417">
    <property type="entry name" value="PRK04813.1"/>
    <property type="match status" value="3"/>
</dbReference>
<dbReference type="Gene3D" id="3.40.50.12780">
    <property type="entry name" value="N-terminal domain of ligase-like"/>
    <property type="match status" value="1"/>
</dbReference>
<dbReference type="Gene3D" id="3.30.300.30">
    <property type="match status" value="3"/>
</dbReference>
<feature type="domain" description="Carrier" evidence="9">
    <location>
        <begin position="998"/>
        <end position="1081"/>
    </location>
</feature>
<organism evidence="10 11">
    <name type="scientific">Paenibacillus mucilaginosus K02</name>
    <dbReference type="NCBI Taxonomy" id="997761"/>
    <lineage>
        <taxon>Bacteria</taxon>
        <taxon>Bacillati</taxon>
        <taxon>Bacillota</taxon>
        <taxon>Bacilli</taxon>
        <taxon>Bacillales</taxon>
        <taxon>Paenibacillaceae</taxon>
        <taxon>Paenibacillus</taxon>
    </lineage>
</organism>
<dbReference type="FunFam" id="3.40.50.12780:FF:000012">
    <property type="entry name" value="Non-ribosomal peptide synthetase"/>
    <property type="match status" value="2"/>
</dbReference>
<proteinExistence type="inferred from homology"/>
<feature type="region of interest" description="Disordered" evidence="8">
    <location>
        <begin position="2785"/>
        <end position="2807"/>
    </location>
</feature>
<evidence type="ECO:0000256" key="5">
    <source>
        <dbReference type="ARBA" id="ARBA00022737"/>
    </source>
</evidence>
<dbReference type="InterPro" id="IPR001242">
    <property type="entry name" value="Condensation_dom"/>
</dbReference>
<dbReference type="GO" id="GO:0044550">
    <property type="term" value="P:secondary metabolite biosynthetic process"/>
    <property type="evidence" value="ECO:0007669"/>
    <property type="project" value="UniProtKB-ARBA"/>
</dbReference>
<name>R9UNZ5_9BACL</name>
<evidence type="ECO:0000313" key="11">
    <source>
        <dbReference type="Proteomes" id="UP000007392"/>
    </source>
</evidence>
<dbReference type="KEGG" id="pmw:B2K_39845"/>
<dbReference type="Gene3D" id="3.30.559.10">
    <property type="entry name" value="Chloramphenicol acetyltransferase-like domain"/>
    <property type="match status" value="3"/>
</dbReference>
<dbReference type="Pfam" id="PF00668">
    <property type="entry name" value="Condensation"/>
    <property type="match status" value="3"/>
</dbReference>
<evidence type="ECO:0000256" key="8">
    <source>
        <dbReference type="SAM" id="MobiDB-lite"/>
    </source>
</evidence>
<dbReference type="PANTHER" id="PTHR45527:SF1">
    <property type="entry name" value="FATTY ACID SYNTHASE"/>
    <property type="match status" value="1"/>
</dbReference>
<dbReference type="InterPro" id="IPR009081">
    <property type="entry name" value="PP-bd_ACP"/>
</dbReference>
<comment type="similarity">
    <text evidence="2">Belongs to the ATP-dependent AMP-binding enzyme family.</text>
</comment>
<feature type="region of interest" description="Disordered" evidence="8">
    <location>
        <begin position="3271"/>
        <end position="3312"/>
    </location>
</feature>
<dbReference type="NCBIfam" id="TIGR01733">
    <property type="entry name" value="AA-adenyl-dom"/>
    <property type="match status" value="3"/>
</dbReference>
<accession>R9UNZ5</accession>
<evidence type="ECO:0000256" key="3">
    <source>
        <dbReference type="ARBA" id="ARBA00022450"/>
    </source>
</evidence>
<dbReference type="PROSITE" id="PS00012">
    <property type="entry name" value="PHOSPHOPANTETHEINE"/>
    <property type="match status" value="1"/>
</dbReference>